<evidence type="ECO:0000313" key="3">
    <source>
        <dbReference type="Proteomes" id="UP000054845"/>
    </source>
</evidence>
<dbReference type="AlphaFoldDB" id="A0A0P1BSR6"/>
<dbReference type="OrthoDB" id="63112at2759"/>
<dbReference type="Proteomes" id="UP000054845">
    <property type="component" value="Unassembled WGS sequence"/>
</dbReference>
<dbReference type="GO" id="GO:0000171">
    <property type="term" value="F:ribonuclease MRP activity"/>
    <property type="evidence" value="ECO:0007669"/>
    <property type="project" value="TreeGrafter"/>
</dbReference>
<dbReference type="GO" id="GO:0030681">
    <property type="term" value="C:multimeric ribonuclease P complex"/>
    <property type="evidence" value="ECO:0007669"/>
    <property type="project" value="TreeGrafter"/>
</dbReference>
<feature type="region of interest" description="Disordered" evidence="1">
    <location>
        <begin position="86"/>
        <end position="120"/>
    </location>
</feature>
<accession>A0A0P1BSR6</accession>
<feature type="compositionally biased region" description="Polar residues" evidence="1">
    <location>
        <begin position="110"/>
        <end position="120"/>
    </location>
</feature>
<dbReference type="GO" id="GO:0001682">
    <property type="term" value="P:tRNA 5'-leader removal"/>
    <property type="evidence" value="ECO:0007669"/>
    <property type="project" value="InterPro"/>
</dbReference>
<feature type="compositionally biased region" description="Basic residues" evidence="1">
    <location>
        <begin position="535"/>
        <end position="550"/>
    </location>
</feature>
<sequence length="622" mass="68334">MYSAASTHKRRRSALRADEKRNPVSLLAHASSRRILSRFYDDACREAGRSGQGKGKERALDELQKRVTGQLVGAHCLQIIMPTASSSPSSVHAQRASSSKAPTALPSTLDAPSTPSLANSSGTSALIVLRISDLLTNGVLLQMAKRPEDELTLIASTASSSDGDTWTLVDGTLHLSVQRSTYLSLGLVGRPSSFCRTSSGRYSDRRSGLVERFRIDIDIRAKSFAPAKKGYERVKRALQWWDSHRNSDMHASWEVVGCWNGQQSFPLPIALDLSTRPLVKEIEDVWVPNLSYMYQSSLDHASCLDQWDQTWQHISEWSALVRLGVECIRTYARPSHTCRLPTEEWEQLSAYAHGVKIITYEGPLCPSQVQSIFYSLQKDVDAEGLEATQRRKAGGPQERNQQREGEKDVERCEAEIPWAFVSCTAWQGSCVAWRSKESKTDRAEPKTKVGGTRQRRGVWERNEAQDEAWQLDDEPSDSVPSGTEQDGMSVDSSSSAAEADDAHCATLDPSQAVCAAAGATGAKKRKKTWQGSGKAARRARSKRVQRRGHRRAGENEHAIEVAGGGGTSAGWSVLLFPSCSPDQATSGLSADKSCSAKDACYLSSRPKCRWMACENVGIDTRN</sequence>
<feature type="compositionally biased region" description="Acidic residues" evidence="1">
    <location>
        <begin position="465"/>
        <end position="476"/>
    </location>
</feature>
<dbReference type="InterPro" id="IPR013893">
    <property type="entry name" value="RNase_P_Rpp40"/>
</dbReference>
<dbReference type="Pfam" id="PF08584">
    <property type="entry name" value="Ribonuc_P_40"/>
    <property type="match status" value="1"/>
</dbReference>
<feature type="region of interest" description="Disordered" evidence="1">
    <location>
        <begin position="434"/>
        <end position="501"/>
    </location>
</feature>
<dbReference type="STRING" id="401625.A0A0P1BSR6"/>
<keyword evidence="3" id="KW-1185">Reference proteome</keyword>
<feature type="compositionally biased region" description="Basic and acidic residues" evidence="1">
    <location>
        <begin position="434"/>
        <end position="447"/>
    </location>
</feature>
<dbReference type="PANTHER" id="PTHR15396:SF1">
    <property type="entry name" value="RIBONUCLEASE P PROTEIN SUBUNIT P40"/>
    <property type="match status" value="1"/>
</dbReference>
<name>A0A0P1BSR6_9BASI</name>
<evidence type="ECO:0000313" key="2">
    <source>
        <dbReference type="EMBL" id="CEH19240.1"/>
    </source>
</evidence>
<feature type="region of interest" description="Disordered" evidence="1">
    <location>
        <begin position="388"/>
        <end position="408"/>
    </location>
</feature>
<dbReference type="EMBL" id="CCYA01000290">
    <property type="protein sequence ID" value="CEH19240.1"/>
    <property type="molecule type" value="Genomic_DNA"/>
</dbReference>
<reference evidence="3" key="1">
    <citation type="submission" date="2014-09" db="EMBL/GenBank/DDBJ databases">
        <authorList>
            <person name="Sharma Rahul"/>
            <person name="Thines Marco"/>
        </authorList>
    </citation>
    <scope>NUCLEOTIDE SEQUENCE [LARGE SCALE GENOMIC DNA]</scope>
</reference>
<dbReference type="GO" id="GO:0000447">
    <property type="term" value="P:endonucleolytic cleavage in ITS1 to separate SSU-rRNA from 5.8S rRNA and LSU-rRNA from tricistronic rRNA transcript (SSU-rRNA, 5.8S rRNA, LSU-rRNA)"/>
    <property type="evidence" value="ECO:0007669"/>
    <property type="project" value="TreeGrafter"/>
</dbReference>
<dbReference type="GO" id="GO:0004526">
    <property type="term" value="F:ribonuclease P activity"/>
    <property type="evidence" value="ECO:0007669"/>
    <property type="project" value="TreeGrafter"/>
</dbReference>
<dbReference type="GO" id="GO:0000172">
    <property type="term" value="C:ribonuclease MRP complex"/>
    <property type="evidence" value="ECO:0007669"/>
    <property type="project" value="TreeGrafter"/>
</dbReference>
<organism evidence="2 3">
    <name type="scientific">Ceraceosorus bombacis</name>
    <dbReference type="NCBI Taxonomy" id="401625"/>
    <lineage>
        <taxon>Eukaryota</taxon>
        <taxon>Fungi</taxon>
        <taxon>Dikarya</taxon>
        <taxon>Basidiomycota</taxon>
        <taxon>Ustilaginomycotina</taxon>
        <taxon>Exobasidiomycetes</taxon>
        <taxon>Ceraceosorales</taxon>
        <taxon>Ceraceosoraceae</taxon>
        <taxon>Ceraceosorus</taxon>
    </lineage>
</organism>
<evidence type="ECO:0000256" key="1">
    <source>
        <dbReference type="SAM" id="MobiDB-lite"/>
    </source>
</evidence>
<protein>
    <submittedName>
        <fullName evidence="2">RPP40</fullName>
    </submittedName>
</protein>
<proteinExistence type="predicted"/>
<dbReference type="PANTHER" id="PTHR15396">
    <property type="entry name" value="RIBONUCLEASE P PROTEIN SUBUNIT P40"/>
    <property type="match status" value="1"/>
</dbReference>
<feature type="compositionally biased region" description="Polar residues" evidence="1">
    <location>
        <begin position="86"/>
        <end position="101"/>
    </location>
</feature>
<feature type="region of interest" description="Disordered" evidence="1">
    <location>
        <begin position="518"/>
        <end position="556"/>
    </location>
</feature>